<keyword evidence="5 7" id="KW-0560">Oxidoreductase</keyword>
<keyword evidence="6 7" id="KW-0119">Carbohydrate metabolism</keyword>
<evidence type="ECO:0000259" key="8">
    <source>
        <dbReference type="Pfam" id="PF00479"/>
    </source>
</evidence>
<evidence type="ECO:0000256" key="3">
    <source>
        <dbReference type="ARBA" id="ARBA00022526"/>
    </source>
</evidence>
<dbReference type="PRINTS" id="PR00079">
    <property type="entry name" value="G6PDHDRGNASE"/>
</dbReference>
<comment type="similarity">
    <text evidence="2 7">Belongs to the glucose-6-phosphate dehydrogenase family.</text>
</comment>
<dbReference type="HAMAP" id="MF_00966">
    <property type="entry name" value="G6PD"/>
    <property type="match status" value="1"/>
</dbReference>
<dbReference type="InterPro" id="IPR001282">
    <property type="entry name" value="G6P_DH"/>
</dbReference>
<dbReference type="Pfam" id="PF02781">
    <property type="entry name" value="G6PD_C"/>
    <property type="match status" value="1"/>
</dbReference>
<evidence type="ECO:0000256" key="1">
    <source>
        <dbReference type="ARBA" id="ARBA00004937"/>
    </source>
</evidence>
<feature type="domain" description="Glucose-6-phosphate dehydrogenase NAD-binding" evidence="8">
    <location>
        <begin position="28"/>
        <end position="211"/>
    </location>
</feature>
<dbReference type="EC" id="1.1.1.49" evidence="7"/>
<keyword evidence="11" id="KW-1185">Reference proteome</keyword>
<dbReference type="PROSITE" id="PS00069">
    <property type="entry name" value="G6P_DEHYDROGENASE"/>
    <property type="match status" value="1"/>
</dbReference>
<dbReference type="FunFam" id="3.30.360.10:FF:000011">
    <property type="entry name" value="Glucose-6-phosphate 1-dehydrogenase"/>
    <property type="match status" value="1"/>
</dbReference>
<comment type="pathway">
    <text evidence="1 7">Carbohydrate degradation; pentose phosphate pathway; D-ribulose 5-phosphate from D-glucose 6-phosphate (oxidative stage): step 1/3.</text>
</comment>
<dbReference type="InterPro" id="IPR019796">
    <property type="entry name" value="G6P_DH_AS"/>
</dbReference>
<feature type="domain" description="Glucose-6-phosphate dehydrogenase C-terminal" evidence="9">
    <location>
        <begin position="213"/>
        <end position="509"/>
    </location>
</feature>
<comment type="catalytic activity">
    <reaction evidence="7">
        <text>D-glucose 6-phosphate + NADP(+) = 6-phospho-D-glucono-1,5-lactone + NADPH + H(+)</text>
        <dbReference type="Rhea" id="RHEA:15841"/>
        <dbReference type="ChEBI" id="CHEBI:15378"/>
        <dbReference type="ChEBI" id="CHEBI:57783"/>
        <dbReference type="ChEBI" id="CHEBI:57955"/>
        <dbReference type="ChEBI" id="CHEBI:58349"/>
        <dbReference type="ChEBI" id="CHEBI:61548"/>
        <dbReference type="EC" id="1.1.1.49"/>
    </reaction>
</comment>
<comment type="caution">
    <text evidence="7">Lacks conserved residue(s) required for the propagation of feature annotation.</text>
</comment>
<comment type="function">
    <text evidence="7">Catalyzes the oxidation of glucose 6-phosphate to 6-phosphogluconolactone.</text>
</comment>
<gene>
    <name evidence="7" type="primary">zwf</name>
    <name evidence="10" type="ORF">GC722_14530</name>
</gene>
<comment type="caution">
    <text evidence="10">The sequence shown here is derived from an EMBL/GenBank/DDBJ whole genome shotgun (WGS) entry which is preliminary data.</text>
</comment>
<dbReference type="UniPathway" id="UPA00115">
    <property type="reaction ID" value="UER00408"/>
</dbReference>
<sequence>MLDPNRPNPLRDPQDRRLPRIAGPCVLVIFGVTGDLSRKKLMPAVYDLANRGLLPPGFALVGFARRDWVNEDFAQIVHDSVKEHARTPFREEVWRQLLEGIRFVPGDLNSDESFDELKRTILELDEARGTGGNHAFYLSIPPGLFDEVVGQLRRHGLAEQRGGQWNRVVIEKPFGHDLTSAQELNRIVSSVFPSQSVFRIDHYLGKETVQNMLALRFANQLFEPVWNRNYIDHVQITMAEDIGIGGRAGYYDGIGAARDVIQNHLLQLLALTAMEEPTSFDARQLRSEKQKVLAAARPPLDLAAHTARGRYDGGWAGGVKVRGYAEEEGVSPESTTETFAAVRVDIDNRRWAGVPFYLRTGKRLARRVTEVALSFRKAPHLPFTNSDTEALGSNALVMRIQPDEGITLRFGAKVPGTQMEIREVNMDFAYGGAFTESSPEAYERLILDVLLGDPPLFPQHEEVELSWRILDPVLDYWASTGDKPEKYAPGSWGPQSAADMLARDGFAWRRP</sequence>
<dbReference type="PIRSF" id="PIRSF000110">
    <property type="entry name" value="G6PD"/>
    <property type="match status" value="1"/>
</dbReference>
<evidence type="ECO:0000256" key="2">
    <source>
        <dbReference type="ARBA" id="ARBA00009975"/>
    </source>
</evidence>
<evidence type="ECO:0000256" key="4">
    <source>
        <dbReference type="ARBA" id="ARBA00022857"/>
    </source>
</evidence>
<feature type="binding site" evidence="7">
    <location>
        <position position="259"/>
    </location>
    <ligand>
        <name>substrate</name>
    </ligand>
</feature>
<dbReference type="GO" id="GO:0004345">
    <property type="term" value="F:glucose-6-phosphate dehydrogenase activity"/>
    <property type="evidence" value="ECO:0007669"/>
    <property type="project" value="UniProtKB-UniRule"/>
</dbReference>
<proteinExistence type="inferred from homology"/>
<evidence type="ECO:0000313" key="10">
    <source>
        <dbReference type="EMBL" id="MVA77228.1"/>
    </source>
</evidence>
<dbReference type="RefSeq" id="WP_156611372.1">
    <property type="nucleotide sequence ID" value="NZ_WPCU01000010.1"/>
</dbReference>
<evidence type="ECO:0000256" key="7">
    <source>
        <dbReference type="HAMAP-Rule" id="MF_00966"/>
    </source>
</evidence>
<feature type="binding site" evidence="7">
    <location>
        <position position="240"/>
    </location>
    <ligand>
        <name>substrate</name>
    </ligand>
</feature>
<protein>
    <recommendedName>
        <fullName evidence="7">Glucose-6-phosphate 1-dehydrogenase</fullName>
        <shortName evidence="7">G6PD</shortName>
        <ecNumber evidence="7">1.1.1.49</ecNumber>
    </recommendedName>
</protein>
<dbReference type="Gene3D" id="3.40.50.720">
    <property type="entry name" value="NAD(P)-binding Rossmann-like Domain"/>
    <property type="match status" value="1"/>
</dbReference>
<dbReference type="GO" id="GO:0005829">
    <property type="term" value="C:cytosol"/>
    <property type="evidence" value="ECO:0007669"/>
    <property type="project" value="TreeGrafter"/>
</dbReference>
<dbReference type="Pfam" id="PF00479">
    <property type="entry name" value="G6PD_N"/>
    <property type="match status" value="1"/>
</dbReference>
<organism evidence="10 11">
    <name type="scientific">Auraticoccus cholistanensis</name>
    <dbReference type="NCBI Taxonomy" id="2656650"/>
    <lineage>
        <taxon>Bacteria</taxon>
        <taxon>Bacillati</taxon>
        <taxon>Actinomycetota</taxon>
        <taxon>Actinomycetes</taxon>
        <taxon>Propionibacteriales</taxon>
        <taxon>Propionibacteriaceae</taxon>
        <taxon>Auraticoccus</taxon>
    </lineage>
</organism>
<dbReference type="SUPFAM" id="SSF51735">
    <property type="entry name" value="NAD(P)-binding Rossmann-fold domains"/>
    <property type="match status" value="1"/>
</dbReference>
<dbReference type="InterPro" id="IPR022674">
    <property type="entry name" value="G6P_DH_NAD-bd"/>
</dbReference>
<feature type="binding site" evidence="7">
    <location>
        <position position="202"/>
    </location>
    <ligand>
        <name>substrate</name>
    </ligand>
</feature>
<feature type="binding site" evidence="7">
    <location>
        <position position="65"/>
    </location>
    <ligand>
        <name>NADP(+)</name>
        <dbReference type="ChEBI" id="CHEBI:58349"/>
    </ligand>
</feature>
<dbReference type="NCBIfam" id="NF009492">
    <property type="entry name" value="PRK12853.1-3"/>
    <property type="match status" value="1"/>
</dbReference>
<dbReference type="GO" id="GO:0050661">
    <property type="term" value="F:NADP binding"/>
    <property type="evidence" value="ECO:0007669"/>
    <property type="project" value="UniProtKB-UniRule"/>
</dbReference>
<feature type="binding site" evidence="7">
    <location>
        <position position="362"/>
    </location>
    <ligand>
        <name>substrate</name>
    </ligand>
</feature>
<dbReference type="Proteomes" id="UP000435304">
    <property type="component" value="Unassembled WGS sequence"/>
</dbReference>
<dbReference type="EMBL" id="WPCU01000010">
    <property type="protein sequence ID" value="MVA77228.1"/>
    <property type="molecule type" value="Genomic_DNA"/>
</dbReference>
<dbReference type="Gene3D" id="3.30.360.10">
    <property type="entry name" value="Dihydrodipicolinate Reductase, domain 2"/>
    <property type="match status" value="1"/>
</dbReference>
<keyword evidence="4 7" id="KW-0521">NADP</keyword>
<evidence type="ECO:0000256" key="5">
    <source>
        <dbReference type="ARBA" id="ARBA00023002"/>
    </source>
</evidence>
<feature type="binding site" evidence="7">
    <location>
        <position position="172"/>
    </location>
    <ligand>
        <name>NADP(+)</name>
        <dbReference type="ChEBI" id="CHEBI:58349"/>
    </ligand>
</feature>
<dbReference type="NCBIfam" id="TIGR00871">
    <property type="entry name" value="zwf"/>
    <property type="match status" value="1"/>
</dbReference>
<feature type="binding site" evidence="7">
    <location>
        <begin position="107"/>
        <end position="108"/>
    </location>
    <ligand>
        <name>NADP(+)</name>
        <dbReference type="ChEBI" id="CHEBI:58349"/>
    </ligand>
</feature>
<keyword evidence="3 7" id="KW-0313">Glucose metabolism</keyword>
<dbReference type="SUPFAM" id="SSF55347">
    <property type="entry name" value="Glyceraldehyde-3-phosphate dehydrogenase-like, C-terminal domain"/>
    <property type="match status" value="1"/>
</dbReference>
<accession>A0A6A9UWX2</accession>
<dbReference type="InterPro" id="IPR022675">
    <property type="entry name" value="G6P_DH_C"/>
</dbReference>
<evidence type="ECO:0000256" key="6">
    <source>
        <dbReference type="ARBA" id="ARBA00023277"/>
    </source>
</evidence>
<dbReference type="PANTHER" id="PTHR23429:SF0">
    <property type="entry name" value="GLUCOSE-6-PHOSPHATE 1-DEHYDROGENASE"/>
    <property type="match status" value="1"/>
</dbReference>
<dbReference type="GO" id="GO:0009051">
    <property type="term" value="P:pentose-phosphate shunt, oxidative branch"/>
    <property type="evidence" value="ECO:0007669"/>
    <property type="project" value="TreeGrafter"/>
</dbReference>
<evidence type="ECO:0000259" key="9">
    <source>
        <dbReference type="Pfam" id="PF02781"/>
    </source>
</evidence>
<name>A0A6A9UWX2_9ACTN</name>
<dbReference type="PANTHER" id="PTHR23429">
    <property type="entry name" value="GLUCOSE-6-PHOSPHATE 1-DEHYDROGENASE G6PD"/>
    <property type="match status" value="1"/>
</dbReference>
<reference evidence="10 11" key="1">
    <citation type="submission" date="2019-12" db="EMBL/GenBank/DDBJ databases">
        <title>Auraticoccus cholistani sp. nov., an actinomycete isolated from soil of Cholistan desert.</title>
        <authorList>
            <person name="Cheema M.T."/>
        </authorList>
    </citation>
    <scope>NUCLEOTIDE SEQUENCE [LARGE SCALE GENOMIC DNA]</scope>
    <source>
        <strain evidence="10 11">F435</strain>
    </source>
</reference>
<dbReference type="GO" id="GO:0006006">
    <property type="term" value="P:glucose metabolic process"/>
    <property type="evidence" value="ECO:0007669"/>
    <property type="project" value="UniProtKB-KW"/>
</dbReference>
<dbReference type="InterPro" id="IPR036291">
    <property type="entry name" value="NAD(P)-bd_dom_sf"/>
</dbReference>
<evidence type="ECO:0000313" key="11">
    <source>
        <dbReference type="Proteomes" id="UP000435304"/>
    </source>
</evidence>
<feature type="binding site" evidence="7">
    <location>
        <position position="206"/>
    </location>
    <ligand>
        <name>substrate</name>
    </ligand>
</feature>
<feature type="active site" description="Proton acceptor" evidence="7">
    <location>
        <position position="264"/>
    </location>
</feature>
<dbReference type="AlphaFoldDB" id="A0A6A9UWX2"/>